<dbReference type="Proteomes" id="UP000307749">
    <property type="component" value="Unassembled WGS sequence"/>
</dbReference>
<dbReference type="CDD" id="cd15482">
    <property type="entry name" value="Sialidase_non-viral"/>
    <property type="match status" value="2"/>
</dbReference>
<dbReference type="PANTHER" id="PTHR43739:SF5">
    <property type="entry name" value="EXO-ALPHA-SIALIDASE"/>
    <property type="match status" value="1"/>
</dbReference>
<dbReference type="GO" id="GO:0010411">
    <property type="term" value="P:xyloglucan metabolic process"/>
    <property type="evidence" value="ECO:0007669"/>
    <property type="project" value="TreeGrafter"/>
</dbReference>
<dbReference type="Gene3D" id="2.130.10.10">
    <property type="entry name" value="YVTN repeat-like/Quinoprotein amine dehydrogenase"/>
    <property type="match status" value="5"/>
</dbReference>
<gene>
    <name evidence="5" type="ORF">B1806_11535</name>
</gene>
<keyword evidence="3" id="KW-0732">Signal</keyword>
<keyword evidence="6" id="KW-1185">Reference proteome</keyword>
<dbReference type="AlphaFoldDB" id="A0A4S3KKT7"/>
<feature type="domain" description="Sortilin N-terminal" evidence="4">
    <location>
        <begin position="300"/>
        <end position="400"/>
    </location>
</feature>
<dbReference type="InterPro" id="IPR015943">
    <property type="entry name" value="WD40/YVTN_repeat-like_dom_sf"/>
</dbReference>
<protein>
    <recommendedName>
        <fullName evidence="4">Sortilin N-terminal domain-containing protein</fullName>
    </recommendedName>
</protein>
<feature type="chain" id="PRO_5020976645" description="Sortilin N-terminal domain-containing protein" evidence="3">
    <location>
        <begin position="37"/>
        <end position="1066"/>
    </location>
</feature>
<sequence>MRRLVMDSRVSRTTLAFAGLCTLVLCLVLAAGNARAGTESAPTPLNALMKWRSVGPYIGGRVVAVAGVPGERDLFYMGGVDGGVWRSTDYGVKWVNLTDGTLPGSSNSIGAIAVAPSDPKVIYVGTGESDIRGDMITGDGVFRSDDAGKSWHAAGLADTHTISGIVVDPKNPDVVYASSMGHVFKPNGERGVFKSVDGGKTWSKILYVDAKTGAIDLVMDPNNPDVLYAAMWQAYRRPWTLQDGGPGSGLYKSSDGGAHWSEISRHSGFPQSVLGRVGVSVAASDPRVVYAIVQAKDGGVFRSNDAGATWARVNSNWSLRQRAFYYMSIFVDPTDANTVYVPEVDALWVSHDGGKTFAKLHTPHGDNHIIWINPHDPKLLLEGNDGGATVSTDGGLTWSGDHNQPTGQFYHVALDDQFPFHIYGAQQDEGSFEGPSAASAGMIPLGAWHSVAYGEATFVAPQPGNPNITYGSGYFSIQLRYDMATGQFREVSPWPEYQEGAASNQLKYRFGWTHPILFSAAKPGELLLASQYVLKSTDGGEMWTRISPDLTRNDPATERPSGGPVDLDQSGAEIFPDISALAPSPLDGNVIWAGSADGLVHVTADGGKSWKLVTPKGLPGWAQISSIEPSHVAKGSAYLTASRYMWDDFHPYVFETTDYGAHWTPITTGLPADQYAFVVRQDPNDARLLFLGTKNSVYASYDGGLFWHPLALNLPKVQVRDLAVNVRQGDLVAATHGRSFWILDNLALLEQMTRQPTVAADAAQVFAPETAWLTHAYGASPYAKFVTDAGANPPFGATVFFHIPADYDGKAPVTLSFVDAQGQVVRRFDLHLKATAPKPAATVSDNWTPIQAKEAADAKLTAIAPGMNRLQWNLRWPDATEVTGFQAPIAAGGLDDTVEGPVVVPGRYTAVLDFGGKKSEQAFTVALDPRLHPAPGALAARLALGLKIHVALDTLDRTLNQAIALRDQLDGAVAAGTLAKARAQPALNALDADIADLVALQIQSSEGSLLHETKLRSHLAYLAADIDLSYDRPTQAEYAVFDHLDRQAQAGERKLHADIAQGQRVL</sequence>
<evidence type="ECO:0000256" key="1">
    <source>
        <dbReference type="ARBA" id="ARBA00022737"/>
    </source>
</evidence>
<evidence type="ECO:0000313" key="6">
    <source>
        <dbReference type="Proteomes" id="UP000307749"/>
    </source>
</evidence>
<feature type="signal peptide" evidence="3">
    <location>
        <begin position="1"/>
        <end position="36"/>
    </location>
</feature>
<reference evidence="5 6" key="1">
    <citation type="submission" date="2017-02" db="EMBL/GenBank/DDBJ databases">
        <title>Whole genome sequencing of Metallibacterium scheffleri DSM 24874 (T).</title>
        <authorList>
            <person name="Kumar S."/>
            <person name="Patil P."/>
            <person name="Patil P.B."/>
        </authorList>
    </citation>
    <scope>NUCLEOTIDE SEQUENCE [LARGE SCALE GENOMIC DNA]</scope>
    <source>
        <strain evidence="5 6">DSM 24874</strain>
    </source>
</reference>
<dbReference type="STRING" id="993689.GCA_002077135_02441"/>
<comment type="caution">
    <text evidence="5">The sequence shown here is derived from an EMBL/GenBank/DDBJ whole genome shotgun (WGS) entry which is preliminary data.</text>
</comment>
<accession>A0A4S3KKT7</accession>
<proteinExistence type="predicted"/>
<dbReference type="InterPro" id="IPR052025">
    <property type="entry name" value="Xyloglucanase_GH74"/>
</dbReference>
<feature type="region of interest" description="Disordered" evidence="2">
    <location>
        <begin position="545"/>
        <end position="567"/>
    </location>
</feature>
<keyword evidence="1" id="KW-0677">Repeat</keyword>
<organism evidence="5 6">
    <name type="scientific">Metallibacterium scheffleri</name>
    <dbReference type="NCBI Taxonomy" id="993689"/>
    <lineage>
        <taxon>Bacteria</taxon>
        <taxon>Pseudomonadati</taxon>
        <taxon>Pseudomonadota</taxon>
        <taxon>Gammaproteobacteria</taxon>
        <taxon>Lysobacterales</taxon>
        <taxon>Rhodanobacteraceae</taxon>
        <taxon>Metallibacterium</taxon>
    </lineage>
</organism>
<dbReference type="InterPro" id="IPR031778">
    <property type="entry name" value="Sortilin_N"/>
</dbReference>
<dbReference type="SUPFAM" id="SSF110296">
    <property type="entry name" value="Oligoxyloglucan reducing end-specific cellobiohydrolase"/>
    <property type="match status" value="3"/>
</dbReference>
<feature type="domain" description="Sortilin N-terminal" evidence="4">
    <location>
        <begin position="141"/>
        <end position="266"/>
    </location>
</feature>
<evidence type="ECO:0000256" key="3">
    <source>
        <dbReference type="SAM" id="SignalP"/>
    </source>
</evidence>
<name>A0A4S3KKT7_9GAMM</name>
<dbReference type="Pfam" id="PF15902">
    <property type="entry name" value="Sortilin-Vps10"/>
    <property type="match status" value="2"/>
</dbReference>
<dbReference type="EMBL" id="MWQO01000040">
    <property type="protein sequence ID" value="THD09349.1"/>
    <property type="molecule type" value="Genomic_DNA"/>
</dbReference>
<evidence type="ECO:0000259" key="4">
    <source>
        <dbReference type="Pfam" id="PF15902"/>
    </source>
</evidence>
<dbReference type="PANTHER" id="PTHR43739">
    <property type="entry name" value="XYLOGLUCANASE (EUROFUNG)"/>
    <property type="match status" value="1"/>
</dbReference>
<evidence type="ECO:0000256" key="2">
    <source>
        <dbReference type="SAM" id="MobiDB-lite"/>
    </source>
</evidence>
<evidence type="ECO:0000313" key="5">
    <source>
        <dbReference type="EMBL" id="THD09349.1"/>
    </source>
</evidence>